<dbReference type="AlphaFoldDB" id="A0A916Y8U7"/>
<keyword evidence="2" id="KW-1185">Reference proteome</keyword>
<dbReference type="RefSeq" id="WP_188711540.1">
    <property type="nucleotide sequence ID" value="NZ_BMHO01000001.1"/>
</dbReference>
<dbReference type="Proteomes" id="UP000633205">
    <property type="component" value="Unassembled WGS sequence"/>
</dbReference>
<accession>A0A916Y8U7</accession>
<comment type="caution">
    <text evidence="1">The sequence shown here is derived from an EMBL/GenBank/DDBJ whole genome shotgun (WGS) entry which is preliminary data.</text>
</comment>
<reference evidence="1" key="1">
    <citation type="journal article" date="2014" name="Int. J. Syst. Evol. Microbiol.">
        <title>Complete genome sequence of Corynebacterium casei LMG S-19264T (=DSM 44701T), isolated from a smear-ripened cheese.</title>
        <authorList>
            <consortium name="US DOE Joint Genome Institute (JGI-PGF)"/>
            <person name="Walter F."/>
            <person name="Albersmeier A."/>
            <person name="Kalinowski J."/>
            <person name="Ruckert C."/>
        </authorList>
    </citation>
    <scope>NUCLEOTIDE SEQUENCE</scope>
    <source>
        <strain evidence="1">CGMCC 1.15152</strain>
    </source>
</reference>
<organism evidence="1 2">
    <name type="scientific">Microbacterium faecale</name>
    <dbReference type="NCBI Taxonomy" id="1804630"/>
    <lineage>
        <taxon>Bacteria</taxon>
        <taxon>Bacillati</taxon>
        <taxon>Actinomycetota</taxon>
        <taxon>Actinomycetes</taxon>
        <taxon>Micrococcales</taxon>
        <taxon>Microbacteriaceae</taxon>
        <taxon>Microbacterium</taxon>
    </lineage>
</organism>
<evidence type="ECO:0000313" key="1">
    <source>
        <dbReference type="EMBL" id="GGD34589.1"/>
    </source>
</evidence>
<name>A0A916Y8U7_9MICO</name>
<proteinExistence type="predicted"/>
<gene>
    <name evidence="1" type="ORF">GCM10010915_13730</name>
</gene>
<reference evidence="1" key="2">
    <citation type="submission" date="2020-09" db="EMBL/GenBank/DDBJ databases">
        <authorList>
            <person name="Sun Q."/>
            <person name="Zhou Y."/>
        </authorList>
    </citation>
    <scope>NUCLEOTIDE SEQUENCE</scope>
    <source>
        <strain evidence="1">CGMCC 1.15152</strain>
    </source>
</reference>
<evidence type="ECO:0000313" key="2">
    <source>
        <dbReference type="Proteomes" id="UP000633205"/>
    </source>
</evidence>
<protein>
    <submittedName>
        <fullName evidence="1">Uncharacterized protein</fullName>
    </submittedName>
</protein>
<dbReference type="EMBL" id="BMHO01000001">
    <property type="protein sequence ID" value="GGD34589.1"/>
    <property type="molecule type" value="Genomic_DNA"/>
</dbReference>
<dbReference type="PROSITE" id="PS51257">
    <property type="entry name" value="PROKAR_LIPOPROTEIN"/>
    <property type="match status" value="1"/>
</dbReference>
<sequence length="166" mass="17264">MKRTIVARGIATAAAAGLLTVTLTGCFANPLEMITGGSDDGAIPSGADELIEGITGGGVDIEFGSMPDNFPAEVPVVSDDVLQSTSINSDDGSGMMVVVSDPRGFDELVQQVRGDFSGWDEVMWTEMGELVNGTFTLDESLTVQVGVAEASEGEDTTVSYMVFLGE</sequence>